<reference evidence="1 2" key="1">
    <citation type="journal article" date="2019" name="Appl. Microbiol. Biotechnol.">
        <title>Genome sequence of Isaria javanica and comparative genome analysis insights into family S53 peptidase evolution in fungal entomopathogens.</title>
        <authorList>
            <person name="Lin R."/>
            <person name="Zhang X."/>
            <person name="Xin B."/>
            <person name="Zou M."/>
            <person name="Gao Y."/>
            <person name="Qin F."/>
            <person name="Hu Q."/>
            <person name="Xie B."/>
            <person name="Cheng X."/>
        </authorList>
    </citation>
    <scope>NUCLEOTIDE SEQUENCE [LARGE SCALE GENOMIC DNA]</scope>
    <source>
        <strain evidence="1 2">IJ1G</strain>
    </source>
</reference>
<sequence length="101" mass="11411">MQWPMMNERTYWCIHSFCLVISDEYTDGAIKTGSLPGCQGMPKAMWPKAGARMYVAGKYSVQTCRVSTRLYLGLAIVGRWITQRDRYVLVPSSLVLGRAES</sequence>
<evidence type="ECO:0000313" key="2">
    <source>
        <dbReference type="Proteomes" id="UP000315783"/>
    </source>
</evidence>
<evidence type="ECO:0000313" key="1">
    <source>
        <dbReference type="EMBL" id="TQV97970.1"/>
    </source>
</evidence>
<organism evidence="1 2">
    <name type="scientific">Cordyceps javanica</name>
    <dbReference type="NCBI Taxonomy" id="43265"/>
    <lineage>
        <taxon>Eukaryota</taxon>
        <taxon>Fungi</taxon>
        <taxon>Dikarya</taxon>
        <taxon>Ascomycota</taxon>
        <taxon>Pezizomycotina</taxon>
        <taxon>Sordariomycetes</taxon>
        <taxon>Hypocreomycetidae</taxon>
        <taxon>Hypocreales</taxon>
        <taxon>Cordycipitaceae</taxon>
        <taxon>Cordyceps</taxon>
    </lineage>
</organism>
<name>A0A545V8C5_9HYPO</name>
<proteinExistence type="predicted"/>
<protein>
    <submittedName>
        <fullName evidence="1">Uncharacterized protein</fullName>
    </submittedName>
</protein>
<dbReference type="AlphaFoldDB" id="A0A545V8C5"/>
<dbReference type="EMBL" id="SPUK01000004">
    <property type="protein sequence ID" value="TQV97970.1"/>
    <property type="molecule type" value="Genomic_DNA"/>
</dbReference>
<accession>A0A545V8C5</accession>
<keyword evidence="2" id="KW-1185">Reference proteome</keyword>
<gene>
    <name evidence="1" type="ORF">IF1G_03713</name>
</gene>
<comment type="caution">
    <text evidence="1">The sequence shown here is derived from an EMBL/GenBank/DDBJ whole genome shotgun (WGS) entry which is preliminary data.</text>
</comment>
<dbReference type="Proteomes" id="UP000315783">
    <property type="component" value="Unassembled WGS sequence"/>
</dbReference>